<dbReference type="Gene3D" id="1.10.246.10">
    <property type="match status" value="6"/>
</dbReference>
<dbReference type="PROSITE" id="PS51438">
    <property type="entry name" value="ALBUMIN_2"/>
    <property type="match status" value="3"/>
</dbReference>
<dbReference type="PROSITE" id="PS00212">
    <property type="entry name" value="ALBUMIN_1"/>
    <property type="match status" value="2"/>
</dbReference>
<sequence>MYKRGTSSTNSLAQSLDAILHPPIYNSFPPLRPSVHLSVICSVTMRRLVVCSLLMLLSVSVHCQTQNAICEIFTKTKEDGFQSLVLVGLAQNLPNSELGDTEPLIKEAVAMAVKCCSDAPSEDCNWDMADLFRSALCSSESLIMKNNLTHCCEKTGAERAECFVDHKSKDLSLTVEVPAADQCGDFYKDTKAFIKRFLFTFSKHNPRMLPHVSMLISKDYREVLTKCCGDAEAQTCLDNKKSAFQHGVRKRVHDLNSICIVHKNYGEGVVKARKTIEYSQKVPQASFQEIVNMVDQVVATYPPCCSGNMAKCIKKRKELGDRICSDESLVSRTVGLAACCKENITQRGACVTKMKPDPKPDDLSEHYDLHADIGEICNNFTKDPYHTLRKLIYEVSARHPESSQQLILRYSQMAEQAFLQCCDKEDHPDCVKTSLADLDLHKNITNDNNEFKLLCAAETATGEDKFERRMFVYYTKLMPQASFDLLHRVSETVHGIVHDCCHNKPGHSDLHCIEEKLTNTLDVMCHNNDPSSINPRITHCCNQSYAMRRPCVLAMEPDTEFTPPELDPKNFSMGPELCNPQKKEAMVSMKKLLYGLVRHKITITEDQMKTITSNYDIMKDKCCAAEDKASCFKEQAPKLISESAELLKV</sequence>
<dbReference type="GO" id="GO:0005737">
    <property type="term" value="C:cytoplasm"/>
    <property type="evidence" value="ECO:0007669"/>
    <property type="project" value="TreeGrafter"/>
</dbReference>
<dbReference type="GO" id="GO:0036094">
    <property type="term" value="F:small molecule binding"/>
    <property type="evidence" value="ECO:0007669"/>
    <property type="project" value="TreeGrafter"/>
</dbReference>
<dbReference type="InParanoid" id="A0A3P9A3W1"/>
<evidence type="ECO:0000256" key="4">
    <source>
        <dbReference type="ARBA" id="ARBA00023157"/>
    </source>
</evidence>
<comment type="subcellular location">
    <subcellularLocation>
        <location evidence="1">Secreted</location>
    </subcellularLocation>
</comment>
<dbReference type="InterPro" id="IPR020857">
    <property type="entry name" value="Serum_albumin_CS"/>
</dbReference>
<evidence type="ECO:0000256" key="2">
    <source>
        <dbReference type="ARBA" id="ARBA00022525"/>
    </source>
</evidence>
<name>A0A3P9A3W1_ESOLU</name>
<dbReference type="InterPro" id="IPR020858">
    <property type="entry name" value="Serum_albumin-like"/>
</dbReference>
<reference evidence="6" key="2">
    <citation type="submission" date="2020-02" db="EMBL/GenBank/DDBJ databases">
        <title>Esox lucius (northern pike) genome, fEsoLuc1, primary haplotype.</title>
        <authorList>
            <person name="Myers G."/>
            <person name="Karagic N."/>
            <person name="Meyer A."/>
            <person name="Pippel M."/>
            <person name="Reichard M."/>
            <person name="Winkler S."/>
            <person name="Tracey A."/>
            <person name="Sims Y."/>
            <person name="Howe K."/>
            <person name="Rhie A."/>
            <person name="Formenti G."/>
            <person name="Durbin R."/>
            <person name="Fedrigo O."/>
            <person name="Jarvis E.D."/>
        </authorList>
    </citation>
    <scope>NUCLEOTIDE SEQUENCE [LARGE SCALE GENOMIC DNA]</scope>
</reference>
<evidence type="ECO:0000313" key="7">
    <source>
        <dbReference type="Proteomes" id="UP000265140"/>
    </source>
</evidence>
<dbReference type="OMA" id="ADPHACY"/>
<protein>
    <recommendedName>
        <fullName evidence="5">Albumin domain-containing protein</fullName>
    </recommendedName>
</protein>
<dbReference type="CDD" id="cd00015">
    <property type="entry name" value="ALBUMIN"/>
    <property type="match status" value="1"/>
</dbReference>
<accession>A0A3P9A3W1</accession>
<evidence type="ECO:0000259" key="5">
    <source>
        <dbReference type="PROSITE" id="PS51438"/>
    </source>
</evidence>
<dbReference type="Bgee" id="ENSELUG00000001419">
    <property type="expression patterns" value="Expressed in liver and 6 other cell types or tissues"/>
</dbReference>
<dbReference type="Proteomes" id="UP000265140">
    <property type="component" value="Chromosome 5"/>
</dbReference>
<dbReference type="SUPFAM" id="SSF48552">
    <property type="entry name" value="Serum albumin-like"/>
    <property type="match status" value="3"/>
</dbReference>
<organism evidence="6 7">
    <name type="scientific">Esox lucius</name>
    <name type="common">Northern pike</name>
    <dbReference type="NCBI Taxonomy" id="8010"/>
    <lineage>
        <taxon>Eukaryota</taxon>
        <taxon>Metazoa</taxon>
        <taxon>Chordata</taxon>
        <taxon>Craniata</taxon>
        <taxon>Vertebrata</taxon>
        <taxon>Euteleostomi</taxon>
        <taxon>Actinopterygii</taxon>
        <taxon>Neopterygii</taxon>
        <taxon>Teleostei</taxon>
        <taxon>Protacanthopterygii</taxon>
        <taxon>Esociformes</taxon>
        <taxon>Esocidae</taxon>
        <taxon>Esox</taxon>
    </lineage>
</organism>
<evidence type="ECO:0000313" key="6">
    <source>
        <dbReference type="Ensembl" id="ENSELUP00000035446.2"/>
    </source>
</evidence>
<reference evidence="7" key="1">
    <citation type="journal article" date="2014" name="PLoS ONE">
        <title>The genome and linkage map of the northern pike (Esox lucius): conserved synteny revealed between the salmonid sister group and the Neoteleostei.</title>
        <authorList>
            <person name="Rondeau E.B."/>
            <person name="Minkley D.R."/>
            <person name="Leong J.S."/>
            <person name="Messmer A.M."/>
            <person name="Jantzen J.R."/>
            <person name="von Schalburg K.R."/>
            <person name="Lemon C."/>
            <person name="Bird N.H."/>
            <person name="Koop B.F."/>
        </authorList>
    </citation>
    <scope>NUCLEOTIDE SEQUENCE</scope>
</reference>
<dbReference type="AlphaFoldDB" id="A0A3P9A3W1"/>
<evidence type="ECO:0000256" key="1">
    <source>
        <dbReference type="ARBA" id="ARBA00004613"/>
    </source>
</evidence>
<dbReference type="InterPro" id="IPR000264">
    <property type="entry name" value="ALB/AFP/VDB"/>
</dbReference>
<feature type="domain" description="Albumin" evidence="5">
    <location>
        <begin position="442"/>
        <end position="641"/>
    </location>
</feature>
<dbReference type="STRING" id="8010.ENSELUP00000035446"/>
<keyword evidence="4" id="KW-1015">Disulfide bond</keyword>
<dbReference type="PANTHER" id="PTHR11385:SF14">
    <property type="entry name" value="AFAMIN"/>
    <property type="match status" value="1"/>
</dbReference>
<dbReference type="GO" id="GO:0072562">
    <property type="term" value="C:blood microparticle"/>
    <property type="evidence" value="ECO:0007669"/>
    <property type="project" value="TreeGrafter"/>
</dbReference>
<keyword evidence="2" id="KW-0964">Secreted</keyword>
<keyword evidence="3" id="KW-0677">Repeat</keyword>
<keyword evidence="7" id="KW-1185">Reference proteome</keyword>
<dbReference type="SMART" id="SM00103">
    <property type="entry name" value="ALBUMIN"/>
    <property type="match status" value="3"/>
</dbReference>
<dbReference type="Pfam" id="PF00273">
    <property type="entry name" value="Serum_albumin"/>
    <property type="match status" value="3"/>
</dbReference>
<reference evidence="6" key="3">
    <citation type="submission" date="2025-08" db="UniProtKB">
        <authorList>
            <consortium name="Ensembl"/>
        </authorList>
    </citation>
    <scope>IDENTIFICATION</scope>
</reference>
<reference evidence="6" key="4">
    <citation type="submission" date="2025-09" db="UniProtKB">
        <authorList>
            <consortium name="Ensembl"/>
        </authorList>
    </citation>
    <scope>IDENTIFICATION</scope>
</reference>
<evidence type="ECO:0000256" key="3">
    <source>
        <dbReference type="ARBA" id="ARBA00022737"/>
    </source>
</evidence>
<dbReference type="GeneTree" id="ENSGT00390000000113"/>
<feature type="domain" description="Albumin" evidence="5">
    <location>
        <begin position="57"/>
        <end position="245"/>
    </location>
</feature>
<dbReference type="Ensembl" id="ENSELUT00000023149.3">
    <property type="protein sequence ID" value="ENSELUP00000035446.2"/>
    <property type="gene ID" value="ENSELUG00000001419.3"/>
</dbReference>
<feature type="domain" description="Albumin" evidence="5">
    <location>
        <begin position="246"/>
        <end position="439"/>
    </location>
</feature>
<dbReference type="InterPro" id="IPR014760">
    <property type="entry name" value="Serum_albumin_N"/>
</dbReference>
<dbReference type="PANTHER" id="PTHR11385">
    <property type="entry name" value="SERUM ALBUMIN-RELATED"/>
    <property type="match status" value="1"/>
</dbReference>
<dbReference type="PRINTS" id="PR00802">
    <property type="entry name" value="SERUMALBUMIN"/>
</dbReference>
<proteinExistence type="predicted"/>
<dbReference type="FunCoup" id="A0A3P9A3W1">
    <property type="interactions" value="769"/>
</dbReference>